<gene>
    <name evidence="2" type="ORF">WKV44_08680</name>
</gene>
<feature type="transmembrane region" description="Helical" evidence="1">
    <location>
        <begin position="27"/>
        <end position="49"/>
    </location>
</feature>
<name>A0ABU9UDU6_9SPIR</name>
<evidence type="ECO:0000313" key="3">
    <source>
        <dbReference type="Proteomes" id="UP001466331"/>
    </source>
</evidence>
<feature type="transmembrane region" description="Helical" evidence="1">
    <location>
        <begin position="114"/>
        <end position="134"/>
    </location>
</feature>
<dbReference type="EMBL" id="JBCHKQ010000004">
    <property type="protein sequence ID" value="MEM5948616.1"/>
    <property type="molecule type" value="Genomic_DNA"/>
</dbReference>
<proteinExistence type="predicted"/>
<organism evidence="2 3">
    <name type="scientific">Rarispira pelagica</name>
    <dbReference type="NCBI Taxonomy" id="3141764"/>
    <lineage>
        <taxon>Bacteria</taxon>
        <taxon>Pseudomonadati</taxon>
        <taxon>Spirochaetota</taxon>
        <taxon>Spirochaetia</taxon>
        <taxon>Winmispirales</taxon>
        <taxon>Winmispiraceae</taxon>
        <taxon>Rarispira</taxon>
    </lineage>
</organism>
<evidence type="ECO:0000313" key="2">
    <source>
        <dbReference type="EMBL" id="MEM5948616.1"/>
    </source>
</evidence>
<keyword evidence="1" id="KW-0472">Membrane</keyword>
<dbReference type="RefSeq" id="WP_420070066.1">
    <property type="nucleotide sequence ID" value="NZ_JBCHKQ010000004.1"/>
</dbReference>
<reference evidence="2 3" key="1">
    <citation type="submission" date="2024-03" db="EMBL/GenBank/DDBJ databases">
        <title>Ignisphaera cupida sp. nov., a hyperthermophilic hydrolytic archaeon from a hot spring of Kamchatka, and proposal of Ignisphaeraceae fam. nov.</title>
        <authorList>
            <person name="Podosokorskaya O.A."/>
            <person name="Elcheninov A.G."/>
            <person name="Maltseva A.I."/>
            <person name="Zayulina K.S."/>
            <person name="Novikov A."/>
            <person name="Merkel A.Y."/>
        </authorList>
    </citation>
    <scope>NUCLEOTIDE SEQUENCE [LARGE SCALE GENOMIC DNA]</scope>
    <source>
        <strain evidence="2 3">38H-sp</strain>
    </source>
</reference>
<accession>A0ABU9UDU6</accession>
<sequence>MDKFFNFIKPYLDFIDSGKLYREPFSWIYIVISVLNLVLPLYMLISSVINGVFAAGFNFAIAFLLVWIVIAFTGWLGFQLWWNRSKRVIAISEEGADFVATPVFAHFIQTFGEWAGTCLAIVGFFATVIFNIFFGKDAFWFASMIGLGAFQGGWINLVFLPILGFFIIIFSRFIAESARALAAIANNTRK</sequence>
<evidence type="ECO:0008006" key="4">
    <source>
        <dbReference type="Google" id="ProtNLM"/>
    </source>
</evidence>
<keyword evidence="1" id="KW-0812">Transmembrane</keyword>
<dbReference type="Proteomes" id="UP001466331">
    <property type="component" value="Unassembled WGS sequence"/>
</dbReference>
<evidence type="ECO:0000256" key="1">
    <source>
        <dbReference type="SAM" id="Phobius"/>
    </source>
</evidence>
<keyword evidence="3" id="KW-1185">Reference proteome</keyword>
<feature type="transmembrane region" description="Helical" evidence="1">
    <location>
        <begin position="55"/>
        <end position="78"/>
    </location>
</feature>
<protein>
    <recommendedName>
        <fullName evidence="4">Yip1 domain-containing protein</fullName>
    </recommendedName>
</protein>
<feature type="transmembrane region" description="Helical" evidence="1">
    <location>
        <begin position="154"/>
        <end position="175"/>
    </location>
</feature>
<keyword evidence="1" id="KW-1133">Transmembrane helix</keyword>
<comment type="caution">
    <text evidence="2">The sequence shown here is derived from an EMBL/GenBank/DDBJ whole genome shotgun (WGS) entry which is preliminary data.</text>
</comment>